<evidence type="ECO:0000313" key="2">
    <source>
        <dbReference type="EMBL" id="KAG0531249.1"/>
    </source>
</evidence>
<dbReference type="Proteomes" id="UP000807115">
    <property type="component" value="Chromosome 4"/>
</dbReference>
<comment type="caution">
    <text evidence="2">The sequence shown here is derived from an EMBL/GenBank/DDBJ whole genome shotgun (WGS) entry which is preliminary data.</text>
</comment>
<accession>A0A921UH18</accession>
<evidence type="ECO:0000313" key="3">
    <source>
        <dbReference type="Proteomes" id="UP000807115"/>
    </source>
</evidence>
<feature type="compositionally biased region" description="Low complexity" evidence="1">
    <location>
        <begin position="45"/>
        <end position="56"/>
    </location>
</feature>
<proteinExistence type="predicted"/>
<feature type="compositionally biased region" description="Basic residues" evidence="1">
    <location>
        <begin position="1"/>
        <end position="44"/>
    </location>
</feature>
<dbReference type="EMBL" id="CM027683">
    <property type="protein sequence ID" value="KAG0531249.1"/>
    <property type="molecule type" value="Genomic_DNA"/>
</dbReference>
<dbReference type="AlphaFoldDB" id="A0A921UH18"/>
<protein>
    <submittedName>
        <fullName evidence="2">Uncharacterized protein</fullName>
    </submittedName>
</protein>
<feature type="region of interest" description="Disordered" evidence="1">
    <location>
        <begin position="1"/>
        <end position="77"/>
    </location>
</feature>
<sequence>MHHPRRKKVAHTSHHLARRHPLRGNAQQRKRQGRRHCPHVHRPAARWSSSSSRSSPFPSPISRRRRAGAGWSSPVRDMMDTDSTRILKHFFHHQFQIGSEIIYCAPFITRRTVVVRY</sequence>
<organism evidence="2 3">
    <name type="scientific">Sorghum bicolor</name>
    <name type="common">Sorghum</name>
    <name type="synonym">Sorghum vulgare</name>
    <dbReference type="NCBI Taxonomy" id="4558"/>
    <lineage>
        <taxon>Eukaryota</taxon>
        <taxon>Viridiplantae</taxon>
        <taxon>Streptophyta</taxon>
        <taxon>Embryophyta</taxon>
        <taxon>Tracheophyta</taxon>
        <taxon>Spermatophyta</taxon>
        <taxon>Magnoliopsida</taxon>
        <taxon>Liliopsida</taxon>
        <taxon>Poales</taxon>
        <taxon>Poaceae</taxon>
        <taxon>PACMAD clade</taxon>
        <taxon>Panicoideae</taxon>
        <taxon>Andropogonodae</taxon>
        <taxon>Andropogoneae</taxon>
        <taxon>Sorghinae</taxon>
        <taxon>Sorghum</taxon>
    </lineage>
</organism>
<reference evidence="2" key="1">
    <citation type="journal article" date="2019" name="BMC Genomics">
        <title>A new reference genome for Sorghum bicolor reveals high levels of sequence similarity between sweet and grain genotypes: implications for the genetics of sugar metabolism.</title>
        <authorList>
            <person name="Cooper E.A."/>
            <person name="Brenton Z.W."/>
            <person name="Flinn B.S."/>
            <person name="Jenkins J."/>
            <person name="Shu S."/>
            <person name="Flowers D."/>
            <person name="Luo F."/>
            <person name="Wang Y."/>
            <person name="Xia P."/>
            <person name="Barry K."/>
            <person name="Daum C."/>
            <person name="Lipzen A."/>
            <person name="Yoshinaga Y."/>
            <person name="Schmutz J."/>
            <person name="Saski C."/>
            <person name="Vermerris W."/>
            <person name="Kresovich S."/>
        </authorList>
    </citation>
    <scope>NUCLEOTIDE SEQUENCE</scope>
</reference>
<evidence type="ECO:0000256" key="1">
    <source>
        <dbReference type="SAM" id="MobiDB-lite"/>
    </source>
</evidence>
<gene>
    <name evidence="2" type="ORF">BDA96_04G007300</name>
</gene>
<name>A0A921UH18_SORBI</name>
<reference evidence="2" key="2">
    <citation type="submission" date="2020-10" db="EMBL/GenBank/DDBJ databases">
        <authorList>
            <person name="Cooper E.A."/>
            <person name="Brenton Z.W."/>
            <person name="Flinn B.S."/>
            <person name="Jenkins J."/>
            <person name="Shu S."/>
            <person name="Flowers D."/>
            <person name="Luo F."/>
            <person name="Wang Y."/>
            <person name="Xia P."/>
            <person name="Barry K."/>
            <person name="Daum C."/>
            <person name="Lipzen A."/>
            <person name="Yoshinaga Y."/>
            <person name="Schmutz J."/>
            <person name="Saski C."/>
            <person name="Vermerris W."/>
            <person name="Kresovich S."/>
        </authorList>
    </citation>
    <scope>NUCLEOTIDE SEQUENCE</scope>
</reference>